<sequence length="49" mass="5910">MKKEQETLKAKFSKLYLLQMARMGIRFFLLVFVFSTMLFCIPGKKDFER</sequence>
<proteinExistence type="predicted"/>
<organism evidence="2 3">
    <name type="scientific">Leptospira weilii str. Ecochallenge</name>
    <dbReference type="NCBI Taxonomy" id="1049986"/>
    <lineage>
        <taxon>Bacteria</taxon>
        <taxon>Pseudomonadati</taxon>
        <taxon>Spirochaetota</taxon>
        <taxon>Spirochaetia</taxon>
        <taxon>Leptospirales</taxon>
        <taxon>Leptospiraceae</taxon>
        <taxon>Leptospira</taxon>
    </lineage>
</organism>
<comment type="caution">
    <text evidence="2">The sequence shown here is derived from an EMBL/GenBank/DDBJ whole genome shotgun (WGS) entry which is preliminary data.</text>
</comment>
<keyword evidence="1" id="KW-1133">Transmembrane helix</keyword>
<evidence type="ECO:0000256" key="1">
    <source>
        <dbReference type="SAM" id="Phobius"/>
    </source>
</evidence>
<accession>N1U1U3</accession>
<keyword evidence="1" id="KW-0472">Membrane</keyword>
<evidence type="ECO:0000313" key="2">
    <source>
        <dbReference type="EMBL" id="EMY12972.1"/>
    </source>
</evidence>
<evidence type="ECO:0000313" key="3">
    <source>
        <dbReference type="Proteomes" id="UP000012249"/>
    </source>
</evidence>
<protein>
    <submittedName>
        <fullName evidence="2">Uncharacterized protein</fullName>
    </submittedName>
</protein>
<feature type="transmembrane region" description="Helical" evidence="1">
    <location>
        <begin position="20"/>
        <end position="41"/>
    </location>
</feature>
<dbReference type="AlphaFoldDB" id="N1U1U3"/>
<gene>
    <name evidence="2" type="ORF">LEP1GSC043_3403</name>
</gene>
<dbReference type="EMBL" id="AHMI02000267">
    <property type="protein sequence ID" value="EMY12972.1"/>
    <property type="molecule type" value="Genomic_DNA"/>
</dbReference>
<keyword evidence="1" id="KW-0812">Transmembrane</keyword>
<dbReference type="Proteomes" id="UP000012249">
    <property type="component" value="Unassembled WGS sequence"/>
</dbReference>
<reference evidence="2" key="1">
    <citation type="submission" date="2013-02" db="EMBL/GenBank/DDBJ databases">
        <authorList>
            <person name="Harkins D.M."/>
            <person name="Durkin A.S."/>
            <person name="Brinkac L.M."/>
            <person name="Haft D.H."/>
            <person name="Selengut J.D."/>
            <person name="Sanka R."/>
            <person name="DePew J."/>
            <person name="Purushe J."/>
            <person name="Haake D.A."/>
            <person name="Matsunaga J."/>
            <person name="Vinetz J.M."/>
            <person name="Sutton G.G."/>
            <person name="Nierman W.C."/>
            <person name="Fouts D.E."/>
        </authorList>
    </citation>
    <scope>NUCLEOTIDE SEQUENCE [LARGE SCALE GENOMIC DNA]</scope>
    <source>
        <strain evidence="2">Ecochallenge</strain>
    </source>
</reference>
<name>N1U1U3_9LEPT</name>